<reference evidence="1" key="1">
    <citation type="submission" date="2019-08" db="EMBL/GenBank/DDBJ databases">
        <authorList>
            <person name="Kucharzyk K."/>
            <person name="Murdoch R.W."/>
            <person name="Higgins S."/>
            <person name="Loffler F."/>
        </authorList>
    </citation>
    <scope>NUCLEOTIDE SEQUENCE</scope>
</reference>
<evidence type="ECO:0000313" key="1">
    <source>
        <dbReference type="EMBL" id="MPN57817.1"/>
    </source>
</evidence>
<gene>
    <name evidence="1" type="ORF">SDC9_205511</name>
</gene>
<accession>A0A645J337</accession>
<protein>
    <submittedName>
        <fullName evidence="1">Uncharacterized protein</fullName>
    </submittedName>
</protein>
<name>A0A645J337_9ZZZZ</name>
<proteinExistence type="predicted"/>
<dbReference type="EMBL" id="VSSQ01129830">
    <property type="protein sequence ID" value="MPN57817.1"/>
    <property type="molecule type" value="Genomic_DNA"/>
</dbReference>
<comment type="caution">
    <text evidence="1">The sequence shown here is derived from an EMBL/GenBank/DDBJ whole genome shotgun (WGS) entry which is preliminary data.</text>
</comment>
<dbReference type="AlphaFoldDB" id="A0A645J337"/>
<organism evidence="1">
    <name type="scientific">bioreactor metagenome</name>
    <dbReference type="NCBI Taxonomy" id="1076179"/>
    <lineage>
        <taxon>unclassified sequences</taxon>
        <taxon>metagenomes</taxon>
        <taxon>ecological metagenomes</taxon>
    </lineage>
</organism>
<sequence length="97" mass="10550">MNRYSGIVIIAVYLHSPKLAAQGAVSLPVDQVSIPADGLPDHKGKRDDIDKRKKLEAGFSAIDQSGQKCCDNPPVYGQTPFPDLYGIQKAIISRNIE</sequence>